<sequence length="231" mass="25323">MFSPPRYNSLKDDADQPYVDDTHTQNLAALFVRHNAENVFGVHLIHGHFQIAEGTVMVGTNFRNPDVRWAKPTDSNKLEGSSIHGHIFVLTDSGFRAYEFQDGPPPDLTAVDENFLAEFSGYIVANNLTGLIGLQVLGHKGCSNRSMSELILDERSGTVMLDTSLVKNCRPARVTGWTFESVNGQPRVCQANETHTAMVKGNHKVFNAGKPHPKLENVDELKAALVGAGVI</sequence>
<name>A0AA40E1V5_9PEZI</name>
<protein>
    <submittedName>
        <fullName evidence="1">Uncharacterized protein</fullName>
    </submittedName>
</protein>
<gene>
    <name evidence="1" type="ORF">B0T26DRAFT_850133</name>
</gene>
<keyword evidence="2" id="KW-1185">Reference proteome</keyword>
<dbReference type="RefSeq" id="XP_060297806.1">
    <property type="nucleotide sequence ID" value="XM_060447631.1"/>
</dbReference>
<reference evidence="1" key="1">
    <citation type="submission" date="2023-06" db="EMBL/GenBank/DDBJ databases">
        <title>Genome-scale phylogeny and comparative genomics of the fungal order Sordariales.</title>
        <authorList>
            <consortium name="Lawrence Berkeley National Laboratory"/>
            <person name="Hensen N."/>
            <person name="Bonometti L."/>
            <person name="Westerberg I."/>
            <person name="Brannstrom I.O."/>
            <person name="Guillou S."/>
            <person name="Cros-Aarteil S."/>
            <person name="Calhoun S."/>
            <person name="Haridas S."/>
            <person name="Kuo A."/>
            <person name="Mondo S."/>
            <person name="Pangilinan J."/>
            <person name="Riley R."/>
            <person name="LaButti K."/>
            <person name="Andreopoulos B."/>
            <person name="Lipzen A."/>
            <person name="Chen C."/>
            <person name="Yanf M."/>
            <person name="Daum C."/>
            <person name="Ng V."/>
            <person name="Clum A."/>
            <person name="Steindorff A."/>
            <person name="Ohm R."/>
            <person name="Martin F."/>
            <person name="Silar P."/>
            <person name="Natvig D."/>
            <person name="Lalanne C."/>
            <person name="Gautier V."/>
            <person name="Ament-velasquez S.L."/>
            <person name="Kruys A."/>
            <person name="Hutchinson M.I."/>
            <person name="Powell A.J."/>
            <person name="Barry K."/>
            <person name="Miller A.N."/>
            <person name="Grigoriev I.V."/>
            <person name="Debuchy R."/>
            <person name="Gladieux P."/>
            <person name="Thoren M.H."/>
            <person name="Johannesson H."/>
        </authorList>
    </citation>
    <scope>NUCLEOTIDE SEQUENCE</scope>
    <source>
        <strain evidence="1">SMH2392-1A</strain>
    </source>
</reference>
<proteinExistence type="predicted"/>
<accession>A0AA40E1V5</accession>
<organism evidence="1 2">
    <name type="scientific">Lasiosphaeria miniovina</name>
    <dbReference type="NCBI Taxonomy" id="1954250"/>
    <lineage>
        <taxon>Eukaryota</taxon>
        <taxon>Fungi</taxon>
        <taxon>Dikarya</taxon>
        <taxon>Ascomycota</taxon>
        <taxon>Pezizomycotina</taxon>
        <taxon>Sordariomycetes</taxon>
        <taxon>Sordariomycetidae</taxon>
        <taxon>Sordariales</taxon>
        <taxon>Lasiosphaeriaceae</taxon>
        <taxon>Lasiosphaeria</taxon>
    </lineage>
</organism>
<evidence type="ECO:0000313" key="2">
    <source>
        <dbReference type="Proteomes" id="UP001172101"/>
    </source>
</evidence>
<dbReference type="AlphaFoldDB" id="A0AA40E1V5"/>
<comment type="caution">
    <text evidence="1">The sequence shown here is derived from an EMBL/GenBank/DDBJ whole genome shotgun (WGS) entry which is preliminary data.</text>
</comment>
<evidence type="ECO:0000313" key="1">
    <source>
        <dbReference type="EMBL" id="KAK0721882.1"/>
    </source>
</evidence>
<dbReference type="EMBL" id="JAUIRO010000003">
    <property type="protein sequence ID" value="KAK0721882.1"/>
    <property type="molecule type" value="Genomic_DNA"/>
</dbReference>
<dbReference type="GeneID" id="85330901"/>
<dbReference type="Proteomes" id="UP001172101">
    <property type="component" value="Unassembled WGS sequence"/>
</dbReference>